<feature type="transmembrane region" description="Helical" evidence="1">
    <location>
        <begin position="21"/>
        <end position="43"/>
    </location>
</feature>
<dbReference type="KEGG" id="cyj:Cyan7822_6281"/>
<dbReference type="OrthoDB" id="528950at2"/>
<protein>
    <submittedName>
        <fullName evidence="2">Uncharacterized protein</fullName>
    </submittedName>
</protein>
<reference evidence="3" key="1">
    <citation type="journal article" date="2011" name="MBio">
        <title>Novel metabolic attributes of the genus Cyanothece, comprising a group of unicellular nitrogen-fixing Cyanobacteria.</title>
        <authorList>
            <person name="Bandyopadhyay A."/>
            <person name="Elvitigala T."/>
            <person name="Welsh E."/>
            <person name="Stockel J."/>
            <person name="Liberton M."/>
            <person name="Min H."/>
            <person name="Sherman L.A."/>
            <person name="Pakrasi H.B."/>
        </authorList>
    </citation>
    <scope>NUCLEOTIDE SEQUENCE [LARGE SCALE GENOMIC DNA]</scope>
    <source>
        <strain evidence="3">PCC 7822</strain>
        <plasmid evidence="3">Cy782202</plasmid>
    </source>
</reference>
<keyword evidence="2" id="KW-0614">Plasmid</keyword>
<geneLocation type="plasmid" evidence="2 3">
    <name>Cy782202</name>
</geneLocation>
<accession>E0UMA1</accession>
<evidence type="ECO:0000313" key="3">
    <source>
        <dbReference type="Proteomes" id="UP000008206"/>
    </source>
</evidence>
<dbReference type="RefSeq" id="WP_013334829.1">
    <property type="nucleotide sequence ID" value="NC_014534.1"/>
</dbReference>
<sequence>MIQEIQIQEIKQQENRAASSFIFLAIALCLSVLVNLGLVWALIAANSKKTTFVQLQDGSAAIIAEQDANYREATVIQNTTKQFLTLLWEWSNKLPGSTEPDSGFEFVTGSKKNKIPSSVYYASGLVSGNLANALIEKIVDKVPQGVFSGQAESDIYIEWMSSPRKTGENLYEIDVIATVTVRQPGQLDEHTRLTKTFVWKAVDPYFPLTGDKNPSPIRHLLMSLRASGLLLVDAKEFNPNN</sequence>
<dbReference type="Proteomes" id="UP000008206">
    <property type="component" value="Plasmid Cy782202"/>
</dbReference>
<dbReference type="AlphaFoldDB" id="E0UMA1"/>
<gene>
    <name evidence="2" type="ordered locus">Cyan7822_6281</name>
</gene>
<evidence type="ECO:0000256" key="1">
    <source>
        <dbReference type="SAM" id="Phobius"/>
    </source>
</evidence>
<organism evidence="2 3">
    <name type="scientific">Gloeothece verrucosa (strain PCC 7822)</name>
    <name type="common">Cyanothece sp. (strain PCC 7822)</name>
    <dbReference type="NCBI Taxonomy" id="497965"/>
    <lineage>
        <taxon>Bacteria</taxon>
        <taxon>Bacillati</taxon>
        <taxon>Cyanobacteriota</taxon>
        <taxon>Cyanophyceae</taxon>
        <taxon>Oscillatoriophycideae</taxon>
        <taxon>Chroococcales</taxon>
        <taxon>Aphanothecaceae</taxon>
        <taxon>Gloeothece</taxon>
        <taxon>Gloeothece verrucosa</taxon>
    </lineage>
</organism>
<name>E0UMA1_GLOV7</name>
<proteinExistence type="predicted"/>
<keyword evidence="1" id="KW-0812">Transmembrane</keyword>
<keyword evidence="1" id="KW-0472">Membrane</keyword>
<dbReference type="HOGENOM" id="CLU_094546_0_0_3"/>
<keyword evidence="1" id="KW-1133">Transmembrane helix</keyword>
<evidence type="ECO:0000313" key="2">
    <source>
        <dbReference type="EMBL" id="ADN18081.1"/>
    </source>
</evidence>
<keyword evidence="3" id="KW-1185">Reference proteome</keyword>
<dbReference type="EMBL" id="CP002200">
    <property type="protein sequence ID" value="ADN18081.1"/>
    <property type="molecule type" value="Genomic_DNA"/>
</dbReference>